<dbReference type="InterPro" id="IPR003399">
    <property type="entry name" value="Mce/MlaD"/>
</dbReference>
<dbReference type="Proteomes" id="UP000678281">
    <property type="component" value="Unassembled WGS sequence"/>
</dbReference>
<keyword evidence="1" id="KW-1133">Transmembrane helix</keyword>
<dbReference type="PANTHER" id="PTHR36698">
    <property type="entry name" value="BLL5892 PROTEIN"/>
    <property type="match status" value="1"/>
</dbReference>
<accession>A0A942E3T4</accession>
<dbReference type="PANTHER" id="PTHR36698:SF2">
    <property type="entry name" value="MCE_MLAD DOMAIN-CONTAINING PROTEIN"/>
    <property type="match status" value="1"/>
</dbReference>
<proteinExistence type="predicted"/>
<dbReference type="RefSeq" id="WP_212657300.1">
    <property type="nucleotide sequence ID" value="NZ_JAGXTP010000001.1"/>
</dbReference>
<reference evidence="3" key="1">
    <citation type="submission" date="2021-04" db="EMBL/GenBank/DDBJ databases">
        <title>Devosia litorisediminis sp. nov., isolated from a sand dune.</title>
        <authorList>
            <person name="Park S."/>
            <person name="Yoon J.-H."/>
        </authorList>
    </citation>
    <scope>NUCLEOTIDE SEQUENCE</scope>
    <source>
        <strain evidence="3">BSSL-BM10</strain>
    </source>
</reference>
<dbReference type="Gene3D" id="1.20.1170.10">
    <property type="match status" value="1"/>
</dbReference>
<gene>
    <name evidence="3" type="ORF">KD146_03200</name>
</gene>
<dbReference type="EMBL" id="JAGXTP010000001">
    <property type="protein sequence ID" value="MBS3847698.1"/>
    <property type="molecule type" value="Genomic_DNA"/>
</dbReference>
<keyword evidence="1" id="KW-0472">Membrane</keyword>
<feature type="transmembrane region" description="Helical" evidence="1">
    <location>
        <begin position="7"/>
        <end position="29"/>
    </location>
</feature>
<feature type="domain" description="Mce/MlaD" evidence="2">
    <location>
        <begin position="42"/>
        <end position="115"/>
    </location>
</feature>
<evidence type="ECO:0000256" key="1">
    <source>
        <dbReference type="SAM" id="Phobius"/>
    </source>
</evidence>
<protein>
    <submittedName>
        <fullName evidence="3">MCE family protein</fullName>
    </submittedName>
</protein>
<keyword evidence="1" id="KW-0812">Transmembrane</keyword>
<comment type="caution">
    <text evidence="3">The sequence shown here is derived from an EMBL/GenBank/DDBJ whole genome shotgun (WGS) entry which is preliminary data.</text>
</comment>
<evidence type="ECO:0000313" key="3">
    <source>
        <dbReference type="EMBL" id="MBS3847698.1"/>
    </source>
</evidence>
<sequence>MENKANYAVVGVIATAVLVALFGFVYWFAGPSSNTQTATYEVIFTGTVSGLSAGTEVQFNGIKVGQVKTVTLDPDDINRVIARMEIDAAIPIKADTKALMGFQGLTGVGSLQLSGGTASAGDPPTEPGRNVPTLYAKVSDFQSILDGLSTTINGTATAVDRLNGFLDTNDEKLNETISNVATFSDALAANADGVKDALATIAEAGKQVGPMAEQIGALSSKLGELTAAIPPEKVTQVVDNVAEFSETLSRNSGKVDEFFAAASTLSDDITKMSATLSTSVDRIDAVTAAIDPEAVTRIVANANTFSSEISTVTAELKDILAALPPEKVATVVDDITTFTDSLARNSEQIDSLFAATGTLAEGITTMVANLDPAVVKINQVAAEIDPAMVSRVLGNVDDFATKLGDNATNVDSIVANLTEISNSLVGSATKVDEILEKVDGSVNNAEGEGLFAQIGDAAVSIRQLADQLNTSTASIAVGLNNFTSSGLPGYAALAEEARATLARLDRVVRNLESNPQGLIFGGETVRDYNKR</sequence>
<dbReference type="AlphaFoldDB" id="A0A942E3T4"/>
<keyword evidence="4" id="KW-1185">Reference proteome</keyword>
<evidence type="ECO:0000259" key="2">
    <source>
        <dbReference type="Pfam" id="PF02470"/>
    </source>
</evidence>
<organism evidence="3 4">
    <name type="scientific">Devosia litorisediminis</name>
    <dbReference type="NCBI Taxonomy" id="2829817"/>
    <lineage>
        <taxon>Bacteria</taxon>
        <taxon>Pseudomonadati</taxon>
        <taxon>Pseudomonadota</taxon>
        <taxon>Alphaproteobacteria</taxon>
        <taxon>Hyphomicrobiales</taxon>
        <taxon>Devosiaceae</taxon>
        <taxon>Devosia</taxon>
    </lineage>
</organism>
<dbReference type="Pfam" id="PF02470">
    <property type="entry name" value="MlaD"/>
    <property type="match status" value="1"/>
</dbReference>
<evidence type="ECO:0000313" key="4">
    <source>
        <dbReference type="Proteomes" id="UP000678281"/>
    </source>
</evidence>
<name>A0A942E3T4_9HYPH</name>